<comment type="similarity">
    <text evidence="1">Belongs to the short-chain dehydrogenases/reductases (SDR) family.</text>
</comment>
<reference evidence="4" key="1">
    <citation type="submission" date="2023-03" db="EMBL/GenBank/DDBJ databases">
        <title>Massive genome expansion in bonnet fungi (Mycena s.s.) driven by repeated elements and novel gene families across ecological guilds.</title>
        <authorList>
            <consortium name="Lawrence Berkeley National Laboratory"/>
            <person name="Harder C.B."/>
            <person name="Miyauchi S."/>
            <person name="Viragh M."/>
            <person name="Kuo A."/>
            <person name="Thoen E."/>
            <person name="Andreopoulos B."/>
            <person name="Lu D."/>
            <person name="Skrede I."/>
            <person name="Drula E."/>
            <person name="Henrissat B."/>
            <person name="Morin E."/>
            <person name="Kohler A."/>
            <person name="Barry K."/>
            <person name="LaButti K."/>
            <person name="Morin E."/>
            <person name="Salamov A."/>
            <person name="Lipzen A."/>
            <person name="Mereny Z."/>
            <person name="Hegedus B."/>
            <person name="Baldrian P."/>
            <person name="Stursova M."/>
            <person name="Weitz H."/>
            <person name="Taylor A."/>
            <person name="Grigoriev I.V."/>
            <person name="Nagy L.G."/>
            <person name="Martin F."/>
            <person name="Kauserud H."/>
        </authorList>
    </citation>
    <scope>NUCLEOTIDE SEQUENCE</scope>
    <source>
        <strain evidence="4">CBHHK188m</strain>
    </source>
</reference>
<organism evidence="4 5">
    <name type="scientific">Mycena maculata</name>
    <dbReference type="NCBI Taxonomy" id="230809"/>
    <lineage>
        <taxon>Eukaryota</taxon>
        <taxon>Fungi</taxon>
        <taxon>Dikarya</taxon>
        <taxon>Basidiomycota</taxon>
        <taxon>Agaricomycotina</taxon>
        <taxon>Agaricomycetes</taxon>
        <taxon>Agaricomycetidae</taxon>
        <taxon>Agaricales</taxon>
        <taxon>Marasmiineae</taxon>
        <taxon>Mycenaceae</taxon>
        <taxon>Mycena</taxon>
    </lineage>
</organism>
<keyword evidence="3" id="KW-0560">Oxidoreductase</keyword>
<dbReference type="Pfam" id="PF13561">
    <property type="entry name" value="adh_short_C2"/>
    <property type="match status" value="1"/>
</dbReference>
<dbReference type="GO" id="GO:0016491">
    <property type="term" value="F:oxidoreductase activity"/>
    <property type="evidence" value="ECO:0007669"/>
    <property type="project" value="UniProtKB-KW"/>
</dbReference>
<dbReference type="PRINTS" id="PR00081">
    <property type="entry name" value="GDHRDH"/>
</dbReference>
<evidence type="ECO:0000256" key="3">
    <source>
        <dbReference type="ARBA" id="ARBA00023002"/>
    </source>
</evidence>
<proteinExistence type="inferred from homology"/>
<sequence length="144" mass="14812">MIAQGRGGAIIDAVYIDHFISILTNETGASSLAGKKGAGMCSVYGSSKFAVRALTQSAALEWGKHQIRVNAFAPGATDTPLLADMGVVFGNLIGAPAITYKEIAALGKIGSPEAIAGIVSFLASKDSEFMTGQTLSVDGGIWFD</sequence>
<evidence type="ECO:0000313" key="4">
    <source>
        <dbReference type="EMBL" id="KAJ7733405.1"/>
    </source>
</evidence>
<dbReference type="InterPro" id="IPR002347">
    <property type="entry name" value="SDR_fam"/>
</dbReference>
<accession>A0AAD7I2B2</accession>
<dbReference type="InterPro" id="IPR020904">
    <property type="entry name" value="Sc_DH/Rdtase_CS"/>
</dbReference>
<evidence type="ECO:0000256" key="2">
    <source>
        <dbReference type="ARBA" id="ARBA00022857"/>
    </source>
</evidence>
<dbReference type="PANTHER" id="PTHR24321">
    <property type="entry name" value="DEHYDROGENASES, SHORT CHAIN"/>
    <property type="match status" value="1"/>
</dbReference>
<evidence type="ECO:0000313" key="5">
    <source>
        <dbReference type="Proteomes" id="UP001215280"/>
    </source>
</evidence>
<name>A0AAD7I2B2_9AGAR</name>
<dbReference type="PROSITE" id="PS00061">
    <property type="entry name" value="ADH_SHORT"/>
    <property type="match status" value="1"/>
</dbReference>
<gene>
    <name evidence="4" type="ORF">DFH07DRAFT_134906</name>
</gene>
<dbReference type="Gene3D" id="3.40.50.720">
    <property type="entry name" value="NAD(P)-binding Rossmann-like Domain"/>
    <property type="match status" value="1"/>
</dbReference>
<comment type="caution">
    <text evidence="4">The sequence shown here is derived from an EMBL/GenBank/DDBJ whole genome shotgun (WGS) entry which is preliminary data.</text>
</comment>
<keyword evidence="5" id="KW-1185">Reference proteome</keyword>
<dbReference type="InterPro" id="IPR036291">
    <property type="entry name" value="NAD(P)-bd_dom_sf"/>
</dbReference>
<dbReference type="SUPFAM" id="SSF51735">
    <property type="entry name" value="NAD(P)-binding Rossmann-fold domains"/>
    <property type="match status" value="1"/>
</dbReference>
<evidence type="ECO:0000256" key="1">
    <source>
        <dbReference type="ARBA" id="ARBA00006484"/>
    </source>
</evidence>
<dbReference type="PANTHER" id="PTHR24321:SF8">
    <property type="entry name" value="ESTRADIOL 17-BETA-DEHYDROGENASE 8-RELATED"/>
    <property type="match status" value="1"/>
</dbReference>
<keyword evidence="2" id="KW-0521">NADP</keyword>
<dbReference type="AlphaFoldDB" id="A0AAD7I2B2"/>
<protein>
    <submittedName>
        <fullName evidence="4">Sorbitol dehydrogenase</fullName>
    </submittedName>
</protein>
<dbReference type="Proteomes" id="UP001215280">
    <property type="component" value="Unassembled WGS sequence"/>
</dbReference>
<dbReference type="EMBL" id="JARJLG010000168">
    <property type="protein sequence ID" value="KAJ7733405.1"/>
    <property type="molecule type" value="Genomic_DNA"/>
</dbReference>